<dbReference type="Pfam" id="PF07729">
    <property type="entry name" value="FCD"/>
    <property type="match status" value="1"/>
</dbReference>
<dbReference type="GO" id="GO:0003700">
    <property type="term" value="F:DNA-binding transcription factor activity"/>
    <property type="evidence" value="ECO:0007669"/>
    <property type="project" value="InterPro"/>
</dbReference>
<feature type="domain" description="HTH gntR-type" evidence="4">
    <location>
        <begin position="7"/>
        <end position="74"/>
    </location>
</feature>
<dbReference type="SMART" id="SM00345">
    <property type="entry name" value="HTH_GNTR"/>
    <property type="match status" value="1"/>
</dbReference>
<dbReference type="InterPro" id="IPR011711">
    <property type="entry name" value="GntR_C"/>
</dbReference>
<evidence type="ECO:0000256" key="1">
    <source>
        <dbReference type="ARBA" id="ARBA00023015"/>
    </source>
</evidence>
<dbReference type="Gene3D" id="1.20.120.530">
    <property type="entry name" value="GntR ligand-binding domain-like"/>
    <property type="match status" value="1"/>
</dbReference>
<dbReference type="SUPFAM" id="SSF46785">
    <property type="entry name" value="Winged helix' DNA-binding domain"/>
    <property type="match status" value="1"/>
</dbReference>
<name>A0A6N3CZ91_9FIRM</name>
<dbReference type="PROSITE" id="PS50949">
    <property type="entry name" value="HTH_GNTR"/>
    <property type="match status" value="1"/>
</dbReference>
<evidence type="ECO:0000259" key="4">
    <source>
        <dbReference type="PROSITE" id="PS50949"/>
    </source>
</evidence>
<dbReference type="RefSeq" id="WP_156530948.1">
    <property type="nucleotide sequence ID" value="NZ_CACRUE010000031.1"/>
</dbReference>
<dbReference type="EMBL" id="CACRUE010000031">
    <property type="protein sequence ID" value="VYU21024.1"/>
    <property type="molecule type" value="Genomic_DNA"/>
</dbReference>
<gene>
    <name evidence="5" type="primary">ydfH</name>
    <name evidence="5" type="ORF">IBLFYP30_02022</name>
</gene>
<keyword evidence="1" id="KW-0805">Transcription regulation</keyword>
<dbReference type="SMART" id="SM00895">
    <property type="entry name" value="FCD"/>
    <property type="match status" value="1"/>
</dbReference>
<keyword evidence="3" id="KW-0804">Transcription</keyword>
<accession>A0A6N3CZ91</accession>
<dbReference type="PANTHER" id="PTHR43537:SF45">
    <property type="entry name" value="GNTR FAMILY REGULATORY PROTEIN"/>
    <property type="match status" value="1"/>
</dbReference>
<proteinExistence type="predicted"/>
<reference evidence="5" key="1">
    <citation type="submission" date="2019-11" db="EMBL/GenBank/DDBJ databases">
        <authorList>
            <person name="Feng L."/>
        </authorList>
    </citation>
    <scope>NUCLEOTIDE SEQUENCE</scope>
    <source>
        <strain evidence="5">IbartlettiiLFYP30</strain>
    </source>
</reference>
<evidence type="ECO:0000256" key="2">
    <source>
        <dbReference type="ARBA" id="ARBA00023125"/>
    </source>
</evidence>
<dbReference type="InterPro" id="IPR036390">
    <property type="entry name" value="WH_DNA-bd_sf"/>
</dbReference>
<dbReference type="InterPro" id="IPR000524">
    <property type="entry name" value="Tscrpt_reg_HTH_GntR"/>
</dbReference>
<dbReference type="InterPro" id="IPR008920">
    <property type="entry name" value="TF_FadR/GntR_C"/>
</dbReference>
<dbReference type="Pfam" id="PF00392">
    <property type="entry name" value="GntR"/>
    <property type="match status" value="1"/>
</dbReference>
<dbReference type="CDD" id="cd07377">
    <property type="entry name" value="WHTH_GntR"/>
    <property type="match status" value="1"/>
</dbReference>
<dbReference type="Gene3D" id="1.10.10.10">
    <property type="entry name" value="Winged helix-like DNA-binding domain superfamily/Winged helix DNA-binding domain"/>
    <property type="match status" value="1"/>
</dbReference>
<dbReference type="PANTHER" id="PTHR43537">
    <property type="entry name" value="TRANSCRIPTIONAL REGULATOR, GNTR FAMILY"/>
    <property type="match status" value="1"/>
</dbReference>
<dbReference type="SUPFAM" id="SSF48008">
    <property type="entry name" value="GntR ligand-binding domain-like"/>
    <property type="match status" value="1"/>
</dbReference>
<organism evidence="5">
    <name type="scientific">Intestinibacter bartlettii</name>
    <dbReference type="NCBI Taxonomy" id="261299"/>
    <lineage>
        <taxon>Bacteria</taxon>
        <taxon>Bacillati</taxon>
        <taxon>Bacillota</taxon>
        <taxon>Clostridia</taxon>
        <taxon>Peptostreptococcales</taxon>
        <taxon>Peptostreptococcaceae</taxon>
        <taxon>Intestinibacter</taxon>
    </lineage>
</organism>
<sequence length="232" mass="26595">MSIKKNNASSNIVYKGLRDDILSLKLIPGSAISETDIASKYNVSRTPVRDAFKALSNEGLLEVKPHVGTFVSLMDINQISDVLYVRKVVELSILKDLANSLTEADELKLKFNLNEQKIFLLNTADSEDSVNDFIKYDNSFHKLIFHIAGKENIWNMILGMNQHYERFRSLINLQGENNIQKLYEEHCMIFDALTKKDVEALQTIISKHIYDGFRNSSALLVKYSDYFINCQY</sequence>
<keyword evidence="2" id="KW-0238">DNA-binding</keyword>
<evidence type="ECO:0000313" key="5">
    <source>
        <dbReference type="EMBL" id="VYU21024.1"/>
    </source>
</evidence>
<evidence type="ECO:0000256" key="3">
    <source>
        <dbReference type="ARBA" id="ARBA00023163"/>
    </source>
</evidence>
<dbReference type="PRINTS" id="PR00035">
    <property type="entry name" value="HTHGNTR"/>
</dbReference>
<dbReference type="GO" id="GO:0003677">
    <property type="term" value="F:DNA binding"/>
    <property type="evidence" value="ECO:0007669"/>
    <property type="project" value="UniProtKB-KW"/>
</dbReference>
<protein>
    <submittedName>
        <fullName evidence="5">Putative HTH-type transcriptional regulator YdfH</fullName>
    </submittedName>
</protein>
<dbReference type="AlphaFoldDB" id="A0A6N3CZ91"/>
<dbReference type="InterPro" id="IPR036388">
    <property type="entry name" value="WH-like_DNA-bd_sf"/>
</dbReference>